<dbReference type="RefSeq" id="WP_110319542.1">
    <property type="nucleotide sequence ID" value="NZ_QJJU01000029.1"/>
</dbReference>
<accession>A0A318H8N4</accession>
<protein>
    <submittedName>
        <fullName evidence="2">Uncharacterized protein</fullName>
    </submittedName>
</protein>
<comment type="caution">
    <text evidence="2">The sequence shown here is derived from an EMBL/GenBank/DDBJ whole genome shotgun (WGS) entry which is preliminary data.</text>
</comment>
<dbReference type="AlphaFoldDB" id="A0A318H8N4"/>
<organism evidence="2 3">
    <name type="scientific">Mycolicibacterium moriokaense</name>
    <dbReference type="NCBI Taxonomy" id="39691"/>
    <lineage>
        <taxon>Bacteria</taxon>
        <taxon>Bacillati</taxon>
        <taxon>Actinomycetota</taxon>
        <taxon>Actinomycetes</taxon>
        <taxon>Mycobacteriales</taxon>
        <taxon>Mycobacteriaceae</taxon>
        <taxon>Mycolicibacterium</taxon>
    </lineage>
</organism>
<name>A0A318H8N4_9MYCO</name>
<evidence type="ECO:0000256" key="1">
    <source>
        <dbReference type="SAM" id="Phobius"/>
    </source>
</evidence>
<dbReference type="EMBL" id="QJJU01000029">
    <property type="protein sequence ID" value="PXX01477.1"/>
    <property type="molecule type" value="Genomic_DNA"/>
</dbReference>
<sequence length="83" mass="8499">MTTNITGSLARYIALPIVSAGIIGGAALGMAGMANAATPTHPSGPGHLYSPAVKAHPAPEVQPGWQGFHGPAKLQYLEPGYHR</sequence>
<proteinExistence type="predicted"/>
<keyword evidence="1" id="KW-0812">Transmembrane</keyword>
<feature type="transmembrane region" description="Helical" evidence="1">
    <location>
        <begin position="12"/>
        <end position="34"/>
    </location>
</feature>
<dbReference type="OrthoDB" id="4753742at2"/>
<gene>
    <name evidence="2" type="ORF">C8E89_12940</name>
</gene>
<evidence type="ECO:0000313" key="2">
    <source>
        <dbReference type="EMBL" id="PXX01477.1"/>
    </source>
</evidence>
<keyword evidence="1" id="KW-1133">Transmembrane helix</keyword>
<dbReference type="Proteomes" id="UP000247781">
    <property type="component" value="Unassembled WGS sequence"/>
</dbReference>
<reference evidence="2 3" key="2">
    <citation type="submission" date="2018-06" db="EMBL/GenBank/DDBJ databases">
        <title>Sequencing of bacterial isolates from soil warming experiment in Harvard Forest, Massachusetts, USA.</title>
        <authorList>
            <person name="Deangelis K.PhD."/>
        </authorList>
    </citation>
    <scope>NUCLEOTIDE SEQUENCE [LARGE SCALE GENOMIC DNA]</scope>
    <source>
        <strain evidence="2 3">GAS496</strain>
    </source>
</reference>
<keyword evidence="1" id="KW-0472">Membrane</keyword>
<evidence type="ECO:0000313" key="3">
    <source>
        <dbReference type="Proteomes" id="UP000247781"/>
    </source>
</evidence>
<reference evidence="3" key="1">
    <citation type="submission" date="2018-05" db="EMBL/GenBank/DDBJ databases">
        <authorList>
            <person name="Deangelis K."/>
            <person name="Huntemann M."/>
            <person name="Clum A."/>
            <person name="Pillay M."/>
            <person name="Palaniappan K."/>
            <person name="Varghese N."/>
            <person name="Mikhailova N."/>
            <person name="Stamatis D."/>
            <person name="Reddy T."/>
            <person name="Daum C."/>
            <person name="Shapiro N."/>
            <person name="Ivanova N."/>
            <person name="Kyrpides N."/>
            <person name="Woyke T."/>
        </authorList>
    </citation>
    <scope>NUCLEOTIDE SEQUENCE [LARGE SCALE GENOMIC DNA]</scope>
    <source>
        <strain evidence="3">GAS496</strain>
    </source>
</reference>
<keyword evidence="3" id="KW-1185">Reference proteome</keyword>